<keyword evidence="2" id="KW-1185">Reference proteome</keyword>
<evidence type="ECO:0000313" key="2">
    <source>
        <dbReference type="Proteomes" id="UP000095192"/>
    </source>
</evidence>
<dbReference type="Proteomes" id="UP000095192">
    <property type="component" value="Unassembled WGS sequence"/>
</dbReference>
<comment type="caution">
    <text evidence="1">The sequence shown here is derived from an EMBL/GenBank/DDBJ whole genome shotgun (WGS) entry which is preliminary data.</text>
</comment>
<accession>A0A1D3D684</accession>
<sequence length="272" mass="30490">MGKEARARWQSQAERHHQILFINVRAARWWLSLLEQSPGIDVVYLWCRRREAAESLMRSPEGSGLQTDRVVWGDGENTQGRKSLKAIVLSQRVDSFIIAASPEMHAELLETLFSIPQGREKHVFSCTPPSYSFPRMQRLVSQYGDSTPRSFIHEVAAAKVKAILLDLGQLVAAQVNCTSLLQNQAVAECGNANNLLKSSSLNGKPHTQAFKDKFKHADIVLDLNLQKLSNTVKAKYRTSSLAQTDKAFDTMKAKRPANLCSEPQHLRRSATH</sequence>
<dbReference type="InParanoid" id="A0A1D3D684"/>
<name>A0A1D3D684_9EIME</name>
<dbReference type="VEuPathDB" id="ToxoDB:cyc_00199"/>
<protein>
    <submittedName>
        <fullName evidence="1">Uncharacterized protein</fullName>
    </submittedName>
</protein>
<gene>
    <name evidence="1" type="ORF">cyc_00199</name>
</gene>
<reference evidence="1 2" key="1">
    <citation type="journal article" date="2016" name="BMC Genomics">
        <title>Comparative genomics reveals Cyclospora cayetanensis possesses coccidia-like metabolism and invasion components but unique surface antigens.</title>
        <authorList>
            <person name="Liu S."/>
            <person name="Wang L."/>
            <person name="Zheng H."/>
            <person name="Xu Z."/>
            <person name="Roellig D.M."/>
            <person name="Li N."/>
            <person name="Frace M.A."/>
            <person name="Tang K."/>
            <person name="Arrowood M.J."/>
            <person name="Moss D.M."/>
            <person name="Zhang L."/>
            <person name="Feng Y."/>
            <person name="Xiao L."/>
        </authorList>
    </citation>
    <scope>NUCLEOTIDE SEQUENCE [LARGE SCALE GENOMIC DNA]</scope>
    <source>
        <strain evidence="1 2">CHN_HEN01</strain>
    </source>
</reference>
<dbReference type="VEuPathDB" id="ToxoDB:LOC34617408"/>
<dbReference type="EMBL" id="JROU02000559">
    <property type="protein sequence ID" value="OEH78959.1"/>
    <property type="molecule type" value="Genomic_DNA"/>
</dbReference>
<evidence type="ECO:0000313" key="1">
    <source>
        <dbReference type="EMBL" id="OEH78959.1"/>
    </source>
</evidence>
<proteinExistence type="predicted"/>
<dbReference type="AlphaFoldDB" id="A0A1D3D684"/>
<organism evidence="1 2">
    <name type="scientific">Cyclospora cayetanensis</name>
    <dbReference type="NCBI Taxonomy" id="88456"/>
    <lineage>
        <taxon>Eukaryota</taxon>
        <taxon>Sar</taxon>
        <taxon>Alveolata</taxon>
        <taxon>Apicomplexa</taxon>
        <taxon>Conoidasida</taxon>
        <taxon>Coccidia</taxon>
        <taxon>Eucoccidiorida</taxon>
        <taxon>Eimeriorina</taxon>
        <taxon>Eimeriidae</taxon>
        <taxon>Cyclospora</taxon>
    </lineage>
</organism>